<comment type="caution">
    <text evidence="1">The sequence shown here is derived from an EMBL/GenBank/DDBJ whole genome shotgun (WGS) entry which is preliminary data.</text>
</comment>
<keyword evidence="1" id="KW-0808">Transferase</keyword>
<dbReference type="Gene3D" id="3.40.1160.10">
    <property type="entry name" value="Acetylglutamate kinase-like"/>
    <property type="match status" value="1"/>
</dbReference>
<reference evidence="1" key="1">
    <citation type="journal article" date="2013" name="Environ. Microbiol.">
        <title>Microbiota from the distal guts of lean and obese adolescents exhibit partial functional redundancy besides clear differences in community structure.</title>
        <authorList>
            <person name="Ferrer M."/>
            <person name="Ruiz A."/>
            <person name="Lanza F."/>
            <person name="Haange S.B."/>
            <person name="Oberbach A."/>
            <person name="Till H."/>
            <person name="Bargiela R."/>
            <person name="Campoy C."/>
            <person name="Segura M.T."/>
            <person name="Richter M."/>
            <person name="von Bergen M."/>
            <person name="Seifert J."/>
            <person name="Suarez A."/>
        </authorList>
    </citation>
    <scope>NUCLEOTIDE SEQUENCE</scope>
</reference>
<accession>K1SX60</accession>
<dbReference type="AlphaFoldDB" id="K1SX60"/>
<sequence>MVREEFKEFVAQGIIQGGMIPKLENSFSAIDAGVSQVVITLASAINEGSGTV</sequence>
<dbReference type="EMBL" id="AJWZ01004522">
    <property type="protein sequence ID" value="EKC65202.1"/>
    <property type="molecule type" value="Genomic_DNA"/>
</dbReference>
<feature type="non-terminal residue" evidence="1">
    <location>
        <position position="52"/>
    </location>
</feature>
<keyword evidence="1" id="KW-0418">Kinase</keyword>
<proteinExistence type="predicted"/>
<evidence type="ECO:0000313" key="1">
    <source>
        <dbReference type="EMBL" id="EKC65202.1"/>
    </source>
</evidence>
<dbReference type="SUPFAM" id="SSF53633">
    <property type="entry name" value="Carbamate kinase-like"/>
    <property type="match status" value="1"/>
</dbReference>
<dbReference type="InterPro" id="IPR036393">
    <property type="entry name" value="AceGlu_kinase-like_sf"/>
</dbReference>
<name>K1SX60_9ZZZZ</name>
<organism evidence="1">
    <name type="scientific">human gut metagenome</name>
    <dbReference type="NCBI Taxonomy" id="408170"/>
    <lineage>
        <taxon>unclassified sequences</taxon>
        <taxon>metagenomes</taxon>
        <taxon>organismal metagenomes</taxon>
    </lineage>
</organism>
<dbReference type="GO" id="GO:0016301">
    <property type="term" value="F:kinase activity"/>
    <property type="evidence" value="ECO:0007669"/>
    <property type="project" value="UniProtKB-KW"/>
</dbReference>
<protein>
    <submittedName>
        <fullName evidence="1">Acetylglutamate kinase</fullName>
    </submittedName>
</protein>
<gene>
    <name evidence="1" type="ORF">OBE_06564</name>
</gene>